<evidence type="ECO:0000313" key="2">
    <source>
        <dbReference type="Proteomes" id="UP000275408"/>
    </source>
</evidence>
<gene>
    <name evidence="1" type="ORF">pdam_00014714</name>
</gene>
<dbReference type="AlphaFoldDB" id="A0A3M6U3K4"/>
<reference evidence="1 2" key="1">
    <citation type="journal article" date="2018" name="Sci. Rep.">
        <title>Comparative analysis of the Pocillopora damicornis genome highlights role of immune system in coral evolution.</title>
        <authorList>
            <person name="Cunning R."/>
            <person name="Bay R.A."/>
            <person name="Gillette P."/>
            <person name="Baker A.C."/>
            <person name="Traylor-Knowles N."/>
        </authorList>
    </citation>
    <scope>NUCLEOTIDE SEQUENCE [LARGE SCALE GENOMIC DNA]</scope>
    <source>
        <strain evidence="1">RSMAS</strain>
        <tissue evidence="1">Whole animal</tissue>
    </source>
</reference>
<keyword evidence="2" id="KW-1185">Reference proteome</keyword>
<dbReference type="Proteomes" id="UP000275408">
    <property type="component" value="Unassembled WGS sequence"/>
</dbReference>
<comment type="caution">
    <text evidence="1">The sequence shown here is derived from an EMBL/GenBank/DDBJ whole genome shotgun (WGS) entry which is preliminary data.</text>
</comment>
<name>A0A3M6U3K4_POCDA</name>
<dbReference type="EMBL" id="RCHS01002300">
    <property type="protein sequence ID" value="RMX48273.1"/>
    <property type="molecule type" value="Genomic_DNA"/>
</dbReference>
<evidence type="ECO:0000313" key="1">
    <source>
        <dbReference type="EMBL" id="RMX48273.1"/>
    </source>
</evidence>
<organism evidence="1 2">
    <name type="scientific">Pocillopora damicornis</name>
    <name type="common">Cauliflower coral</name>
    <name type="synonym">Millepora damicornis</name>
    <dbReference type="NCBI Taxonomy" id="46731"/>
    <lineage>
        <taxon>Eukaryota</taxon>
        <taxon>Metazoa</taxon>
        <taxon>Cnidaria</taxon>
        <taxon>Anthozoa</taxon>
        <taxon>Hexacorallia</taxon>
        <taxon>Scleractinia</taxon>
        <taxon>Astrocoeniina</taxon>
        <taxon>Pocilloporidae</taxon>
        <taxon>Pocillopora</taxon>
    </lineage>
</organism>
<proteinExistence type="predicted"/>
<accession>A0A3M6U3K4</accession>
<sequence length="162" mass="18126">MRTPSAVLALDDSTDIQDFRLARRNVQDPVQVFNACIDSLSDTVQKPRITYLESQADCWEKWSFPEKSESVKKAGEACQLVCDVMAPGDGKALFQAVVDHEQLEQKCKTVIDVGLQTLMIAYQNTLTKSLDSNTEYLSALIDSQPTNLNAYIRHLKTSPIDK</sequence>
<protein>
    <submittedName>
        <fullName evidence="1">Uncharacterized protein</fullName>
    </submittedName>
</protein>